<proteinExistence type="predicted"/>
<dbReference type="PRINTS" id="PR00111">
    <property type="entry name" value="ABHYDROLASE"/>
</dbReference>
<name>A0ABQ4BVE3_9ACTN</name>
<protein>
    <submittedName>
        <fullName evidence="2">Hydrolase</fullName>
    </submittedName>
</protein>
<sequence>MEIKPRYRTIDGLEVRYAETAPRDADALLLSPWPESVYAFDQMWSQLAEDTHLVAIDLPGFGKSQRRDAIMSPHAMGDFVVHVADEFGLDQPHVVGPDVGTGTALFAAANHPGRLRSLVVGSGATSVPITLQGPLRDWVLKPSVDEYRAVDGREIVGQALDTIEGYDLPSEIREDYLSSYAGDKFVESMSYARAYPEDLPVLRDLLGGLETPVEIIAGRDDRAVPPVNGEFLHDRLPHSRLDLVDAGHFTWEEAPTTYADLVTTWWNGGYRKV</sequence>
<evidence type="ECO:0000313" key="2">
    <source>
        <dbReference type="EMBL" id="GIF54501.1"/>
    </source>
</evidence>
<dbReference type="Pfam" id="PF00561">
    <property type="entry name" value="Abhydrolase_1"/>
    <property type="match status" value="1"/>
</dbReference>
<dbReference type="PANTHER" id="PTHR43798:SF33">
    <property type="entry name" value="HYDROLASE, PUTATIVE (AFU_ORTHOLOGUE AFUA_2G14860)-RELATED"/>
    <property type="match status" value="1"/>
</dbReference>
<dbReference type="InterPro" id="IPR050266">
    <property type="entry name" value="AB_hydrolase_sf"/>
</dbReference>
<dbReference type="Proteomes" id="UP000624325">
    <property type="component" value="Unassembled WGS sequence"/>
</dbReference>
<organism evidence="2 3">
    <name type="scientific">Asanoa iriomotensis</name>
    <dbReference type="NCBI Taxonomy" id="234613"/>
    <lineage>
        <taxon>Bacteria</taxon>
        <taxon>Bacillati</taxon>
        <taxon>Actinomycetota</taxon>
        <taxon>Actinomycetes</taxon>
        <taxon>Micromonosporales</taxon>
        <taxon>Micromonosporaceae</taxon>
        <taxon>Asanoa</taxon>
    </lineage>
</organism>
<keyword evidence="3" id="KW-1185">Reference proteome</keyword>
<comment type="caution">
    <text evidence="2">The sequence shown here is derived from an EMBL/GenBank/DDBJ whole genome shotgun (WGS) entry which is preliminary data.</text>
</comment>
<evidence type="ECO:0000259" key="1">
    <source>
        <dbReference type="Pfam" id="PF00561"/>
    </source>
</evidence>
<dbReference type="SUPFAM" id="SSF53474">
    <property type="entry name" value="alpha/beta-Hydrolases"/>
    <property type="match status" value="1"/>
</dbReference>
<dbReference type="InterPro" id="IPR029058">
    <property type="entry name" value="AB_hydrolase_fold"/>
</dbReference>
<dbReference type="Gene3D" id="3.40.50.1820">
    <property type="entry name" value="alpha/beta hydrolase"/>
    <property type="match status" value="1"/>
</dbReference>
<dbReference type="PANTHER" id="PTHR43798">
    <property type="entry name" value="MONOACYLGLYCEROL LIPASE"/>
    <property type="match status" value="1"/>
</dbReference>
<keyword evidence="2" id="KW-0378">Hydrolase</keyword>
<dbReference type="GO" id="GO:0016787">
    <property type="term" value="F:hydrolase activity"/>
    <property type="evidence" value="ECO:0007669"/>
    <property type="project" value="UniProtKB-KW"/>
</dbReference>
<accession>A0ABQ4BVE3</accession>
<evidence type="ECO:0000313" key="3">
    <source>
        <dbReference type="Proteomes" id="UP000624325"/>
    </source>
</evidence>
<dbReference type="RefSeq" id="WP_203700199.1">
    <property type="nucleotide sequence ID" value="NZ_BAAALU010000011.1"/>
</dbReference>
<dbReference type="InterPro" id="IPR000073">
    <property type="entry name" value="AB_hydrolase_1"/>
</dbReference>
<reference evidence="2 3" key="1">
    <citation type="submission" date="2021-01" db="EMBL/GenBank/DDBJ databases">
        <title>Whole genome shotgun sequence of Asanoa iriomotensis NBRC 100142.</title>
        <authorList>
            <person name="Komaki H."/>
            <person name="Tamura T."/>
        </authorList>
    </citation>
    <scope>NUCLEOTIDE SEQUENCE [LARGE SCALE GENOMIC DNA]</scope>
    <source>
        <strain evidence="2 3">NBRC 100142</strain>
    </source>
</reference>
<dbReference type="EMBL" id="BONC01000002">
    <property type="protein sequence ID" value="GIF54501.1"/>
    <property type="molecule type" value="Genomic_DNA"/>
</dbReference>
<gene>
    <name evidence="2" type="ORF">Air01nite_05960</name>
</gene>
<feature type="domain" description="AB hydrolase-1" evidence="1">
    <location>
        <begin position="33"/>
        <end position="254"/>
    </location>
</feature>